<evidence type="ECO:0000256" key="1">
    <source>
        <dbReference type="SAM" id="SignalP"/>
    </source>
</evidence>
<dbReference type="EMBL" id="FXTH01000004">
    <property type="protein sequence ID" value="SMO50597.1"/>
    <property type="molecule type" value="Genomic_DNA"/>
</dbReference>
<dbReference type="AlphaFoldDB" id="A0A521BTV9"/>
<sequence>MTMSRWTLVILLLSTNILYAQSFADQSFRQPVSIKYPVESTGAGLQMQKMVVDRNDNVLALTNQGLYIIIEDELVPDQRYRPLADRKPVDITLQSETGILYYLYEDHYLSNAYAGKPYGTFESRKYSRIAVNRSGAVLLSGENYCTIVGDNQQYTHMLEEPVRGIKSHGNDFFLLTETGIYRLRGDEIKQVVDDPAITAWTFGDDKLFIANQEGYYALSTGNWKEAEGLRTALPVIPATSLTYHNGKLWGGSAMGMYSTRDFEDYRYYASRRWLQDDLVVDVTLDSEGNAYALTEKGISEVHFRSMTLKDKADHFYERIRKRHLRYGLIGEVRMREPGDYSTMEMTDTDNDGLWTSFYLGSEVFRYAVTGDPEARRNALESFEAFERLISINPLDGFPARTFERKGFRLSGGPDDWRPGVDGEWEWKGTTSSDEFVAYIWVAGIMNQLLDLDREEKRRVARFIDQIMTHIIDNDYYFVDIHGEPTLWGRWNPEYINWYPETIVDRKLGSTTITAGLQLAYTLTGKERYKREMYRLFNDHGYLDNIKIPLEKIGSTPGYIYKGHNMGEGGWNHSDDEMAFLTYWVLYHYALNDELKQAYGKVIADHWAIEKPERNALWNLITRGTAGNIDLESVKWHLREFQLDMVRWDIKNAHRKDLEYLEPNFRAQTTKELLPPGERETARHNANPFKLDAGHGGLRSLAGDEYLLPYWLGRYLNIIVPTSDKK</sequence>
<accession>A0A521BTV9</accession>
<dbReference type="Proteomes" id="UP000317593">
    <property type="component" value="Unassembled WGS sequence"/>
</dbReference>
<keyword evidence="3" id="KW-1185">Reference proteome</keyword>
<feature type="signal peptide" evidence="1">
    <location>
        <begin position="1"/>
        <end position="20"/>
    </location>
</feature>
<keyword evidence="1" id="KW-0732">Signal</keyword>
<name>A0A521BTV9_9BACT</name>
<proteinExistence type="predicted"/>
<protein>
    <recommendedName>
        <fullName evidence="4">Alpha-L-rhamnosidase six-hairpin glycosidase domain-containing protein</fullName>
    </recommendedName>
</protein>
<evidence type="ECO:0008006" key="4">
    <source>
        <dbReference type="Google" id="ProtNLM"/>
    </source>
</evidence>
<organism evidence="2 3">
    <name type="scientific">Fodinibius sediminis</name>
    <dbReference type="NCBI Taxonomy" id="1214077"/>
    <lineage>
        <taxon>Bacteria</taxon>
        <taxon>Pseudomonadati</taxon>
        <taxon>Balneolota</taxon>
        <taxon>Balneolia</taxon>
        <taxon>Balneolales</taxon>
        <taxon>Balneolaceae</taxon>
        <taxon>Fodinibius</taxon>
    </lineage>
</organism>
<evidence type="ECO:0000313" key="2">
    <source>
        <dbReference type="EMBL" id="SMO50597.1"/>
    </source>
</evidence>
<dbReference type="OrthoDB" id="9807410at2"/>
<feature type="chain" id="PRO_5022060870" description="Alpha-L-rhamnosidase six-hairpin glycosidase domain-containing protein" evidence="1">
    <location>
        <begin position="21"/>
        <end position="725"/>
    </location>
</feature>
<reference evidence="2 3" key="1">
    <citation type="submission" date="2017-05" db="EMBL/GenBank/DDBJ databases">
        <authorList>
            <person name="Varghese N."/>
            <person name="Submissions S."/>
        </authorList>
    </citation>
    <scope>NUCLEOTIDE SEQUENCE [LARGE SCALE GENOMIC DNA]</scope>
    <source>
        <strain evidence="2 3">DSM 21194</strain>
    </source>
</reference>
<evidence type="ECO:0000313" key="3">
    <source>
        <dbReference type="Proteomes" id="UP000317593"/>
    </source>
</evidence>
<gene>
    <name evidence="2" type="ORF">SAMN06265218_10421</name>
</gene>